<dbReference type="Pfam" id="PF22613">
    <property type="entry name" value="Transketolase_C_1"/>
    <property type="match status" value="1"/>
</dbReference>
<comment type="catalytic activity">
    <reaction evidence="9 11">
        <text>D-sedoheptulose 7-phosphate + D-glyceraldehyde 3-phosphate = aldehydo-D-ribose 5-phosphate + D-xylulose 5-phosphate</text>
        <dbReference type="Rhea" id="RHEA:10508"/>
        <dbReference type="ChEBI" id="CHEBI:57483"/>
        <dbReference type="ChEBI" id="CHEBI:57737"/>
        <dbReference type="ChEBI" id="CHEBI:58273"/>
        <dbReference type="ChEBI" id="CHEBI:59776"/>
        <dbReference type="EC" id="2.2.1.1"/>
    </reaction>
</comment>
<keyword evidence="6 11" id="KW-0106">Calcium</keyword>
<comment type="similarity">
    <text evidence="1 11">Belongs to the transketolase family.</text>
</comment>
<keyword evidence="14" id="KW-1185">Reference proteome</keyword>
<dbReference type="InterPro" id="IPR005475">
    <property type="entry name" value="Transketolase-like_Pyr-bd"/>
</dbReference>
<comment type="cofactor">
    <cofactor evidence="11">
        <name>thiamine diphosphate</name>
        <dbReference type="ChEBI" id="CHEBI:58937"/>
    </cofactor>
    <text evidence="11">Binds 1 thiamine pyrophosphate per subunit.</text>
</comment>
<feature type="domain" description="Transketolase-like pyrimidine-binding" evidence="12">
    <location>
        <begin position="369"/>
        <end position="540"/>
    </location>
</feature>
<dbReference type="InterPro" id="IPR055152">
    <property type="entry name" value="Transketolase-like_C_2"/>
</dbReference>
<evidence type="ECO:0000313" key="13">
    <source>
        <dbReference type="EMBL" id="MCY0386732.1"/>
    </source>
</evidence>
<dbReference type="InterPro" id="IPR049557">
    <property type="entry name" value="Transketolase_CS"/>
</dbReference>
<sequence length="683" mass="74232">MTEQSSAAPVAPKSVPAPRDQHLRDMADCIRFLSMDAVQKAKSGHPGAPMGMADIATVLFKDFMQFDAADPHWIDRDRFILSNGHGSMLLYSLLYLTGYADMPIEQLKQFRQVGSKTPGHPEYRHADGIELTTGPLGQGIAESVGMALGERIMNASFGNELVNHFTYVFLGDGCLMEGISQEAISLAGHLKLGRLIAFWDNNSISIDGATSLAVSDNEVERFRASGWHVLEIDGHDTDAIREAITTARENDGQPTLIACKTIIGFGFPTKAGTQKAHSDAPGEDEIAGARKLLGWNSAPFEIPEALLSEWREIGSKGRSARMAWADRVKQAPEPLRGDFERRTKGELPVNWKDAIAAARREFIEKGGELATRQASGAVLNHLFDAIPELLGGSADLTPSNNTKAKNQVEVKPGSYDGSYIHYGVREHGMAAAMNGLALHGGLIPYGGTFLCFSDYCRPAIRLAAMMQIRTTFVMTHDSIGLGEDGPTHQPVEHLAALRAIPHLGVYRPGDAVETAECWELILDQPRRAALIALSRQPMPLLRTEAGTENKSARGAYVLLDAEGGSRQLTLLATGSELHLAVEAREILQKEGVPTAVVSMPCRLLFEEQDLAYRKQVLGETRARVAVEAAVELGWDKYLGLEGKFVGMHSFGESGKIQDVYAKFDITTDAVVRAAREVLANVKG</sequence>
<evidence type="ECO:0000256" key="5">
    <source>
        <dbReference type="ARBA" id="ARBA00022723"/>
    </source>
</evidence>
<keyword evidence="8 11" id="KW-0786">Thiamine pyrophosphate</keyword>
<dbReference type="InterPro" id="IPR029061">
    <property type="entry name" value="THDP-binding"/>
</dbReference>
<evidence type="ECO:0000259" key="12">
    <source>
        <dbReference type="SMART" id="SM00861"/>
    </source>
</evidence>
<dbReference type="InterPro" id="IPR033247">
    <property type="entry name" value="Transketolase_fam"/>
</dbReference>
<comment type="cofactor">
    <cofactor evidence="11">
        <name>Mg(2+)</name>
        <dbReference type="ChEBI" id="CHEBI:18420"/>
    </cofactor>
    <cofactor evidence="11">
        <name>Ca(2+)</name>
        <dbReference type="ChEBI" id="CHEBI:29108"/>
    </cofactor>
    <cofactor evidence="11">
        <name>Mn(2+)</name>
        <dbReference type="ChEBI" id="CHEBI:29035"/>
    </cofactor>
    <cofactor evidence="11">
        <name>Co(2+)</name>
        <dbReference type="ChEBI" id="CHEBI:48828"/>
    </cofactor>
    <text evidence="11">Binds 1 Mg(2+) ion per subunit. Can also utilize other divalent metal cations, such as Ca(2+), Mn(2+) and Co(2+).</text>
</comment>
<dbReference type="CDD" id="cd07033">
    <property type="entry name" value="TPP_PYR_DXS_TK_like"/>
    <property type="match status" value="1"/>
</dbReference>
<dbReference type="PANTHER" id="PTHR43522:SF2">
    <property type="entry name" value="TRANSKETOLASE 1-RELATED"/>
    <property type="match status" value="1"/>
</dbReference>
<name>A0ABT3ZK58_9BURK</name>
<evidence type="ECO:0000256" key="6">
    <source>
        <dbReference type="ARBA" id="ARBA00022837"/>
    </source>
</evidence>
<dbReference type="EC" id="2.2.1.1" evidence="3 10"/>
<proteinExistence type="inferred from homology"/>
<evidence type="ECO:0000256" key="10">
    <source>
        <dbReference type="NCBIfam" id="TIGR00232"/>
    </source>
</evidence>
<dbReference type="GO" id="GO:0004802">
    <property type="term" value="F:transketolase activity"/>
    <property type="evidence" value="ECO:0007669"/>
    <property type="project" value="UniProtKB-EC"/>
</dbReference>
<gene>
    <name evidence="13" type="primary">tkt</name>
    <name evidence="13" type="ORF">OVY01_05670</name>
</gene>
<dbReference type="InterPro" id="IPR005474">
    <property type="entry name" value="Transketolase_N"/>
</dbReference>
<dbReference type="Pfam" id="PF00456">
    <property type="entry name" value="Transketolase_N"/>
    <property type="match status" value="1"/>
</dbReference>
<dbReference type="EMBL" id="JAPMXC010000001">
    <property type="protein sequence ID" value="MCY0386732.1"/>
    <property type="molecule type" value="Genomic_DNA"/>
</dbReference>
<dbReference type="Pfam" id="PF02779">
    <property type="entry name" value="Transket_pyr"/>
    <property type="match status" value="1"/>
</dbReference>
<evidence type="ECO:0000256" key="8">
    <source>
        <dbReference type="ARBA" id="ARBA00023052"/>
    </source>
</evidence>
<evidence type="ECO:0000256" key="9">
    <source>
        <dbReference type="ARBA" id="ARBA00049473"/>
    </source>
</evidence>
<protein>
    <recommendedName>
        <fullName evidence="3 10">Transketolase</fullName>
        <ecNumber evidence="3 10">2.2.1.1</ecNumber>
    </recommendedName>
</protein>
<dbReference type="RefSeq" id="WP_267846314.1">
    <property type="nucleotide sequence ID" value="NZ_JAPMXC010000001.1"/>
</dbReference>
<dbReference type="SUPFAM" id="SSF52922">
    <property type="entry name" value="TK C-terminal domain-like"/>
    <property type="match status" value="1"/>
</dbReference>
<dbReference type="Proteomes" id="UP001082899">
    <property type="component" value="Unassembled WGS sequence"/>
</dbReference>
<evidence type="ECO:0000313" key="14">
    <source>
        <dbReference type="Proteomes" id="UP001082899"/>
    </source>
</evidence>
<evidence type="ECO:0000256" key="3">
    <source>
        <dbReference type="ARBA" id="ARBA00013152"/>
    </source>
</evidence>
<organism evidence="13 14">
    <name type="scientific">Robbsia betulipollinis</name>
    <dbReference type="NCBI Taxonomy" id="2981849"/>
    <lineage>
        <taxon>Bacteria</taxon>
        <taxon>Pseudomonadati</taxon>
        <taxon>Pseudomonadota</taxon>
        <taxon>Betaproteobacteria</taxon>
        <taxon>Burkholderiales</taxon>
        <taxon>Burkholderiaceae</taxon>
        <taxon>Robbsia</taxon>
    </lineage>
</organism>
<dbReference type="CDD" id="cd02012">
    <property type="entry name" value="TPP_TK"/>
    <property type="match status" value="1"/>
</dbReference>
<accession>A0ABT3ZK58</accession>
<evidence type="ECO:0000256" key="4">
    <source>
        <dbReference type="ARBA" id="ARBA00022679"/>
    </source>
</evidence>
<evidence type="ECO:0000256" key="1">
    <source>
        <dbReference type="ARBA" id="ARBA00007131"/>
    </source>
</evidence>
<comment type="subunit">
    <text evidence="2 11">Homodimer.</text>
</comment>
<evidence type="ECO:0000256" key="2">
    <source>
        <dbReference type="ARBA" id="ARBA00011738"/>
    </source>
</evidence>
<keyword evidence="4 11" id="KW-0808">Transferase</keyword>
<dbReference type="SUPFAM" id="SSF52518">
    <property type="entry name" value="Thiamin diphosphate-binding fold (THDP-binding)"/>
    <property type="match status" value="2"/>
</dbReference>
<evidence type="ECO:0000256" key="11">
    <source>
        <dbReference type="RuleBase" id="RU004996"/>
    </source>
</evidence>
<reference evidence="13" key="1">
    <citation type="submission" date="2022-11" db="EMBL/GenBank/DDBJ databases">
        <title>Robbsia betulipollinis sp. nov., isolated from pollen of birch (Betula pendula).</title>
        <authorList>
            <person name="Shi H."/>
            <person name="Ambika Manirajan B."/>
            <person name="Ratering S."/>
            <person name="Geissler-Plaum R."/>
            <person name="Schnell S."/>
        </authorList>
    </citation>
    <scope>NUCLEOTIDE SEQUENCE</scope>
    <source>
        <strain evidence="13">Bb-Pol-6</strain>
    </source>
</reference>
<dbReference type="PROSITE" id="PS00801">
    <property type="entry name" value="TRANSKETOLASE_1"/>
    <property type="match status" value="1"/>
</dbReference>
<comment type="caution">
    <text evidence="13">The sequence shown here is derived from an EMBL/GenBank/DDBJ whole genome shotgun (WGS) entry which is preliminary data.</text>
</comment>
<dbReference type="InterPro" id="IPR020826">
    <property type="entry name" value="Transketolase_BS"/>
</dbReference>
<dbReference type="Gene3D" id="3.40.50.920">
    <property type="match status" value="1"/>
</dbReference>
<dbReference type="Gene3D" id="3.40.50.970">
    <property type="match status" value="2"/>
</dbReference>
<evidence type="ECO:0000256" key="7">
    <source>
        <dbReference type="ARBA" id="ARBA00022842"/>
    </source>
</evidence>
<dbReference type="SMART" id="SM00861">
    <property type="entry name" value="Transket_pyr"/>
    <property type="match status" value="1"/>
</dbReference>
<dbReference type="PANTHER" id="PTHR43522">
    <property type="entry name" value="TRANSKETOLASE"/>
    <property type="match status" value="1"/>
</dbReference>
<keyword evidence="5 11" id="KW-0479">Metal-binding</keyword>
<dbReference type="InterPro" id="IPR005478">
    <property type="entry name" value="Transketolase_bac-like"/>
</dbReference>
<keyword evidence="7 11" id="KW-0460">Magnesium</keyword>
<dbReference type="NCBIfam" id="TIGR00232">
    <property type="entry name" value="tktlase_bact"/>
    <property type="match status" value="1"/>
</dbReference>
<dbReference type="PROSITE" id="PS00802">
    <property type="entry name" value="TRANSKETOLASE_2"/>
    <property type="match status" value="1"/>
</dbReference>
<comment type="function">
    <text evidence="11">Catalyzes the transfer of a two-carbon ketol group from a ketose donor to an aldose acceptor, via a covalent intermediate with the cofactor thiamine pyrophosphate.</text>
</comment>
<dbReference type="InterPro" id="IPR009014">
    <property type="entry name" value="Transketo_C/PFOR_II"/>
</dbReference>